<evidence type="ECO:0000313" key="2">
    <source>
        <dbReference type="Proteomes" id="UP001165121"/>
    </source>
</evidence>
<dbReference type="EMBL" id="BSXT01001171">
    <property type="protein sequence ID" value="GMF39424.1"/>
    <property type="molecule type" value="Genomic_DNA"/>
</dbReference>
<organism evidence="1 2">
    <name type="scientific">Phytophthora fragariaefolia</name>
    <dbReference type="NCBI Taxonomy" id="1490495"/>
    <lineage>
        <taxon>Eukaryota</taxon>
        <taxon>Sar</taxon>
        <taxon>Stramenopiles</taxon>
        <taxon>Oomycota</taxon>
        <taxon>Peronosporomycetes</taxon>
        <taxon>Peronosporales</taxon>
        <taxon>Peronosporaceae</taxon>
        <taxon>Phytophthora</taxon>
    </lineage>
</organism>
<evidence type="ECO:0000313" key="1">
    <source>
        <dbReference type="EMBL" id="GMF39424.1"/>
    </source>
</evidence>
<dbReference type="Proteomes" id="UP001165121">
    <property type="component" value="Unassembled WGS sequence"/>
</dbReference>
<gene>
    <name evidence="1" type="ORF">Pfra01_001169400</name>
</gene>
<dbReference type="AlphaFoldDB" id="A0A9W7CUR6"/>
<reference evidence="1" key="1">
    <citation type="submission" date="2023-04" db="EMBL/GenBank/DDBJ databases">
        <title>Phytophthora fragariaefolia NBRC 109709.</title>
        <authorList>
            <person name="Ichikawa N."/>
            <person name="Sato H."/>
            <person name="Tonouchi N."/>
        </authorList>
    </citation>
    <scope>NUCLEOTIDE SEQUENCE</scope>
    <source>
        <strain evidence="1">NBRC 109709</strain>
    </source>
</reference>
<keyword evidence="2" id="KW-1185">Reference proteome</keyword>
<name>A0A9W7CUR6_9STRA</name>
<proteinExistence type="predicted"/>
<comment type="caution">
    <text evidence="1">The sequence shown here is derived from an EMBL/GenBank/DDBJ whole genome shotgun (WGS) entry which is preliminary data.</text>
</comment>
<protein>
    <submittedName>
        <fullName evidence="1">Unnamed protein product</fullName>
    </submittedName>
</protein>
<sequence length="67" mass="7079">MEEVKIRITPDSAAEVSIVTTAFPKGLSDNGTCLTQLNIPGAGAVMVIGNMLISVSGQVKQDLRFNM</sequence>
<accession>A0A9W7CUR6</accession>